<dbReference type="AlphaFoldDB" id="A0A1R0X1W7"/>
<gene>
    <name evidence="2" type="ORF">BJP51_25660</name>
</gene>
<dbReference type="InterPro" id="IPR013830">
    <property type="entry name" value="SGNH_hydro"/>
</dbReference>
<dbReference type="SUPFAM" id="SSF52266">
    <property type="entry name" value="SGNH hydrolase"/>
    <property type="match status" value="1"/>
</dbReference>
<accession>A0A1R0X1W7</accession>
<dbReference type="CDD" id="cd00229">
    <property type="entry name" value="SGNH_hydrolase"/>
    <property type="match status" value="1"/>
</dbReference>
<dbReference type="Proteomes" id="UP000187465">
    <property type="component" value="Unassembled WGS sequence"/>
</dbReference>
<evidence type="ECO:0000259" key="1">
    <source>
        <dbReference type="Pfam" id="PF13472"/>
    </source>
</evidence>
<dbReference type="Gene3D" id="3.40.50.1110">
    <property type="entry name" value="SGNH hydrolase"/>
    <property type="match status" value="1"/>
</dbReference>
<organism evidence="2 3">
    <name type="scientific">Paenibacillus odorifer</name>
    <dbReference type="NCBI Taxonomy" id="189426"/>
    <lineage>
        <taxon>Bacteria</taxon>
        <taxon>Bacillati</taxon>
        <taxon>Bacillota</taxon>
        <taxon>Bacilli</taxon>
        <taxon>Bacillales</taxon>
        <taxon>Paenibacillaceae</taxon>
        <taxon>Paenibacillus</taxon>
    </lineage>
</organism>
<feature type="domain" description="SGNH hydrolase-type esterase" evidence="1">
    <location>
        <begin position="35"/>
        <end position="206"/>
    </location>
</feature>
<comment type="caution">
    <text evidence="2">The sequence shown here is derived from an EMBL/GenBank/DDBJ whole genome shotgun (WGS) entry which is preliminary data.</text>
</comment>
<evidence type="ECO:0000313" key="3">
    <source>
        <dbReference type="Proteomes" id="UP000187465"/>
    </source>
</evidence>
<dbReference type="RefSeq" id="WP_036683262.1">
    <property type="nucleotide sequence ID" value="NZ_MKQL01000032.1"/>
</dbReference>
<dbReference type="PANTHER" id="PTHR34407:SF1">
    <property type="entry name" value="SGNH HYDROLASE-TYPE ESTERASE DOMAIN-CONTAINING PROTEIN"/>
    <property type="match status" value="1"/>
</dbReference>
<dbReference type="Pfam" id="PF13472">
    <property type="entry name" value="Lipase_GDSL_2"/>
    <property type="match status" value="1"/>
</dbReference>
<dbReference type="InterPro" id="IPR036514">
    <property type="entry name" value="SGNH_hydro_sf"/>
</dbReference>
<dbReference type="PANTHER" id="PTHR34407">
    <property type="entry name" value="EXPRESSED PROTEIN"/>
    <property type="match status" value="1"/>
</dbReference>
<name>A0A1R0X1W7_9BACL</name>
<reference evidence="2 3" key="1">
    <citation type="submission" date="2016-10" db="EMBL/GenBank/DDBJ databases">
        <title>Paenibacillus species isolates.</title>
        <authorList>
            <person name="Beno S.M."/>
        </authorList>
    </citation>
    <scope>NUCLEOTIDE SEQUENCE [LARGE SCALE GENOMIC DNA]</scope>
    <source>
        <strain evidence="2 3">FSL H7-0604</strain>
    </source>
</reference>
<evidence type="ECO:0000313" key="2">
    <source>
        <dbReference type="EMBL" id="OMD27046.1"/>
    </source>
</evidence>
<dbReference type="EMBL" id="MKQP01000038">
    <property type="protein sequence ID" value="OMD27046.1"/>
    <property type="molecule type" value="Genomic_DNA"/>
</dbReference>
<proteinExistence type="predicted"/>
<sequence>MTDEKHCNHSFVVPRRGLPQIKGRLTEKGTVTVAFLGGSITEGAGASEADTYSWRALTGKYLQERFADQEFRFINAGVGGTNSTLGAHRLQEHVLQQGTIDLLFVEFSVNDGSDREESIRGMEGIVRQCRRLSPGTDICFLYTAAEKNLSGSNPFNIAVHEEVAEHYKLPSVNFAARVYAQLEAGQMEWTKLAPDGYHPNDDGHALYASFLREYLETALVPGKTNLSSESSLDIPPLAVQNYEYGSLLDFRAADHVNGYELRELSAGDPLMNWRFGTEHLYTHSKEAMFSFTVTGQSAGLMLLYGPDSGIFEYSLNGSSYKAVNLFDEWCPLAFRPIIAMFPIQEQRQELRVTVRITGLKDEQSKGTSLRILKLLHN</sequence>
<protein>
    <recommendedName>
        <fullName evidence="1">SGNH hydrolase-type esterase domain-containing protein</fullName>
    </recommendedName>
</protein>